<proteinExistence type="predicted"/>
<keyword evidence="2" id="KW-1185">Reference proteome</keyword>
<dbReference type="OrthoDB" id="1703733at2759"/>
<evidence type="ECO:0000313" key="1">
    <source>
        <dbReference type="EMBL" id="PWA86399.1"/>
    </source>
</evidence>
<accession>A0A2U1PKY3</accession>
<evidence type="ECO:0000313" key="2">
    <source>
        <dbReference type="Proteomes" id="UP000245207"/>
    </source>
</evidence>
<reference evidence="1 2" key="1">
    <citation type="journal article" date="2018" name="Mol. Plant">
        <title>The genome of Artemisia annua provides insight into the evolution of Asteraceae family and artemisinin biosynthesis.</title>
        <authorList>
            <person name="Shen Q."/>
            <person name="Zhang L."/>
            <person name="Liao Z."/>
            <person name="Wang S."/>
            <person name="Yan T."/>
            <person name="Shi P."/>
            <person name="Liu M."/>
            <person name="Fu X."/>
            <person name="Pan Q."/>
            <person name="Wang Y."/>
            <person name="Lv Z."/>
            <person name="Lu X."/>
            <person name="Zhang F."/>
            <person name="Jiang W."/>
            <person name="Ma Y."/>
            <person name="Chen M."/>
            <person name="Hao X."/>
            <person name="Li L."/>
            <person name="Tang Y."/>
            <person name="Lv G."/>
            <person name="Zhou Y."/>
            <person name="Sun X."/>
            <person name="Brodelius P.E."/>
            <person name="Rose J.K.C."/>
            <person name="Tang K."/>
        </authorList>
    </citation>
    <scope>NUCLEOTIDE SEQUENCE [LARGE SCALE GENOMIC DNA]</scope>
    <source>
        <strain evidence="2">cv. Huhao1</strain>
        <tissue evidence="1">Leaf</tissue>
    </source>
</reference>
<comment type="caution">
    <text evidence="1">The sequence shown here is derived from an EMBL/GenBank/DDBJ whole genome shotgun (WGS) entry which is preliminary data.</text>
</comment>
<dbReference type="InterPro" id="IPR025886">
    <property type="entry name" value="PP2-like"/>
</dbReference>
<dbReference type="Proteomes" id="UP000245207">
    <property type="component" value="Unassembled WGS sequence"/>
</dbReference>
<keyword evidence="1" id="KW-0808">Transferase</keyword>
<sequence length="272" mass="31786">MQDEDDIDGGEYWEKKLPENYQRYIWMSDKPLDYTTKKELYQIFCDGFLADDGKMWFSMCKSTHGICSLLSAIKIIGHRNNYVQDISPFESRFLIIPHISRFKVVKKLNADYHQYFLFKTRLRSVMFSPQYTYACYLLFKFRDINASIILDNTVVLKAECWLDNVSIGGMFVYWSRYTLNIPKIKPKNYQGLHDSSNIPRVEGIGMTNGQMEHLGSTRIEERKDGWMEAMLFKPTNKLQDQENGCLLEIGLVPIDGNVNGMIIEGIEFRPYI</sequence>
<dbReference type="PANTHER" id="PTHR32278">
    <property type="entry name" value="F-BOX DOMAIN-CONTAINING PROTEIN"/>
    <property type="match status" value="1"/>
</dbReference>
<dbReference type="STRING" id="35608.A0A2U1PKY3"/>
<dbReference type="PANTHER" id="PTHR32278:SF135">
    <property type="entry name" value="F-BOX PROTEIN PP2-B12"/>
    <property type="match status" value="1"/>
</dbReference>
<name>A0A2U1PKY3_ARTAN</name>
<organism evidence="1 2">
    <name type="scientific">Artemisia annua</name>
    <name type="common">Sweet wormwood</name>
    <dbReference type="NCBI Taxonomy" id="35608"/>
    <lineage>
        <taxon>Eukaryota</taxon>
        <taxon>Viridiplantae</taxon>
        <taxon>Streptophyta</taxon>
        <taxon>Embryophyta</taxon>
        <taxon>Tracheophyta</taxon>
        <taxon>Spermatophyta</taxon>
        <taxon>Magnoliopsida</taxon>
        <taxon>eudicotyledons</taxon>
        <taxon>Gunneridae</taxon>
        <taxon>Pentapetalae</taxon>
        <taxon>asterids</taxon>
        <taxon>campanulids</taxon>
        <taxon>Asterales</taxon>
        <taxon>Asteraceae</taxon>
        <taxon>Asteroideae</taxon>
        <taxon>Anthemideae</taxon>
        <taxon>Artemisiinae</taxon>
        <taxon>Artemisia</taxon>
    </lineage>
</organism>
<dbReference type="Pfam" id="PF14299">
    <property type="entry name" value="PP2"/>
    <property type="match status" value="1"/>
</dbReference>
<dbReference type="EMBL" id="PKPP01001023">
    <property type="protein sequence ID" value="PWA86399.1"/>
    <property type="molecule type" value="Genomic_DNA"/>
</dbReference>
<protein>
    <submittedName>
        <fullName evidence="1">Protein kinase-like domain, Phloem protein 2-like protein</fullName>
    </submittedName>
</protein>
<dbReference type="AlphaFoldDB" id="A0A2U1PKY3"/>
<keyword evidence="1" id="KW-0418">Kinase</keyword>
<gene>
    <name evidence="1" type="ORF">CTI12_AA131720</name>
</gene>
<dbReference type="GO" id="GO:0016301">
    <property type="term" value="F:kinase activity"/>
    <property type="evidence" value="ECO:0007669"/>
    <property type="project" value="UniProtKB-KW"/>
</dbReference>